<evidence type="ECO:0000256" key="1">
    <source>
        <dbReference type="SAM" id="MobiDB-lite"/>
    </source>
</evidence>
<feature type="compositionally biased region" description="Basic and acidic residues" evidence="1">
    <location>
        <begin position="48"/>
        <end position="57"/>
    </location>
</feature>
<name>A0A1I4LSH4_9FIRM</name>
<feature type="compositionally biased region" description="Basic and acidic residues" evidence="1">
    <location>
        <begin position="1"/>
        <end position="11"/>
    </location>
</feature>
<evidence type="ECO:0000313" key="2">
    <source>
        <dbReference type="EMBL" id="SFL93763.1"/>
    </source>
</evidence>
<dbReference type="AlphaFoldDB" id="A0A1I4LSH4"/>
<gene>
    <name evidence="2" type="ORF">SAMN04490355_102668</name>
</gene>
<dbReference type="EMBL" id="FOTS01000026">
    <property type="protein sequence ID" value="SFL93763.1"/>
    <property type="molecule type" value="Genomic_DNA"/>
</dbReference>
<organism evidence="2 3">
    <name type="scientific">Pelosinus propionicus DSM 13327</name>
    <dbReference type="NCBI Taxonomy" id="1123291"/>
    <lineage>
        <taxon>Bacteria</taxon>
        <taxon>Bacillati</taxon>
        <taxon>Bacillota</taxon>
        <taxon>Negativicutes</taxon>
        <taxon>Selenomonadales</taxon>
        <taxon>Sporomusaceae</taxon>
        <taxon>Pelosinus</taxon>
    </lineage>
</organism>
<dbReference type="RefSeq" id="WP_175490564.1">
    <property type="nucleotide sequence ID" value="NZ_FOTS01000026.1"/>
</dbReference>
<keyword evidence="3" id="KW-1185">Reference proteome</keyword>
<accession>A0A1I4LSH4</accession>
<proteinExistence type="predicted"/>
<reference evidence="3" key="1">
    <citation type="submission" date="2016-10" db="EMBL/GenBank/DDBJ databases">
        <authorList>
            <person name="Varghese N."/>
            <person name="Submissions S."/>
        </authorList>
    </citation>
    <scope>NUCLEOTIDE SEQUENCE [LARGE SCALE GENOMIC DNA]</scope>
    <source>
        <strain evidence="3">DSM 13327</strain>
    </source>
</reference>
<protein>
    <submittedName>
        <fullName evidence="2">Uncharacterized protein</fullName>
    </submittedName>
</protein>
<dbReference type="Proteomes" id="UP000199520">
    <property type="component" value="Unassembled WGS sequence"/>
</dbReference>
<sequence>MIRQSESKPEAKQIGSELSDDKQQKLYQELKRSGQVENPVKYTQTHLEGGEADRDTE</sequence>
<evidence type="ECO:0000313" key="3">
    <source>
        <dbReference type="Proteomes" id="UP000199520"/>
    </source>
</evidence>
<feature type="region of interest" description="Disordered" evidence="1">
    <location>
        <begin position="1"/>
        <end position="57"/>
    </location>
</feature>
<feature type="compositionally biased region" description="Basic and acidic residues" evidence="1">
    <location>
        <begin position="19"/>
        <end position="34"/>
    </location>
</feature>